<evidence type="ECO:0000259" key="2">
    <source>
        <dbReference type="Pfam" id="PF00892"/>
    </source>
</evidence>
<keyword evidence="1" id="KW-1133">Transmembrane helix</keyword>
<accession>A0ABW0KYF2</accession>
<dbReference type="SUPFAM" id="SSF103481">
    <property type="entry name" value="Multidrug resistance efflux transporter EmrE"/>
    <property type="match status" value="1"/>
</dbReference>
<feature type="transmembrane region" description="Helical" evidence="1">
    <location>
        <begin position="38"/>
        <end position="56"/>
    </location>
</feature>
<feature type="transmembrane region" description="Helical" evidence="1">
    <location>
        <begin position="127"/>
        <end position="144"/>
    </location>
</feature>
<keyword evidence="4" id="KW-1185">Reference proteome</keyword>
<evidence type="ECO:0000256" key="1">
    <source>
        <dbReference type="SAM" id="Phobius"/>
    </source>
</evidence>
<feature type="domain" description="EamA" evidence="2">
    <location>
        <begin position="5"/>
        <end position="141"/>
    </location>
</feature>
<feature type="transmembrane region" description="Helical" evidence="1">
    <location>
        <begin position="97"/>
        <end position="120"/>
    </location>
</feature>
<feature type="transmembrane region" description="Helical" evidence="1">
    <location>
        <begin position="68"/>
        <end position="91"/>
    </location>
</feature>
<dbReference type="InterPro" id="IPR000620">
    <property type="entry name" value="EamA_dom"/>
</dbReference>
<comment type="caution">
    <text evidence="3">The sequence shown here is derived from an EMBL/GenBank/DDBJ whole genome shotgun (WGS) entry which is preliminary data.</text>
</comment>
<dbReference type="EMBL" id="JBHSMQ010000012">
    <property type="protein sequence ID" value="MFC5457742.1"/>
    <property type="molecule type" value="Genomic_DNA"/>
</dbReference>
<keyword evidence="1" id="KW-0812">Transmembrane</keyword>
<name>A0ABW0KYF2_9BACT</name>
<dbReference type="Gene3D" id="1.10.3730.20">
    <property type="match status" value="1"/>
</dbReference>
<gene>
    <name evidence="3" type="ORF">ACFQDI_22935</name>
</gene>
<evidence type="ECO:0000313" key="4">
    <source>
        <dbReference type="Proteomes" id="UP001596052"/>
    </source>
</evidence>
<dbReference type="Proteomes" id="UP001596052">
    <property type="component" value="Unassembled WGS sequence"/>
</dbReference>
<sequence length="147" mass="15551">MERWKMYAFAAALFAGLTSVIAKAGLKVLGADLGLAVRTVFVFAFIMLNTAMWTGLEKAAATLQQAGWRPIGLLALSAVTTTLSWICYYRAMHEGTVSFVSLVDKGSILVTLTLSVLLLGEPFTWRIAAGAGLILCGLLVLAGGKPA</sequence>
<reference evidence="4" key="1">
    <citation type="journal article" date="2019" name="Int. J. Syst. Evol. Microbiol.">
        <title>The Global Catalogue of Microorganisms (GCM) 10K type strain sequencing project: providing services to taxonomists for standard genome sequencing and annotation.</title>
        <authorList>
            <consortium name="The Broad Institute Genomics Platform"/>
            <consortium name="The Broad Institute Genome Sequencing Center for Infectious Disease"/>
            <person name="Wu L."/>
            <person name="Ma J."/>
        </authorList>
    </citation>
    <scope>NUCLEOTIDE SEQUENCE [LARGE SCALE GENOMIC DNA]</scope>
    <source>
        <strain evidence="4">CGMCC 4.1469</strain>
    </source>
</reference>
<evidence type="ECO:0000313" key="3">
    <source>
        <dbReference type="EMBL" id="MFC5457742.1"/>
    </source>
</evidence>
<protein>
    <submittedName>
        <fullName evidence="3">EamA family transporter</fullName>
    </submittedName>
</protein>
<dbReference type="InterPro" id="IPR037185">
    <property type="entry name" value="EmrE-like"/>
</dbReference>
<dbReference type="RefSeq" id="WP_377171384.1">
    <property type="nucleotide sequence ID" value="NZ_JBHSMQ010000012.1"/>
</dbReference>
<organism evidence="3 4">
    <name type="scientific">Prosthecobacter fluviatilis</name>
    <dbReference type="NCBI Taxonomy" id="445931"/>
    <lineage>
        <taxon>Bacteria</taxon>
        <taxon>Pseudomonadati</taxon>
        <taxon>Verrucomicrobiota</taxon>
        <taxon>Verrucomicrobiia</taxon>
        <taxon>Verrucomicrobiales</taxon>
        <taxon>Verrucomicrobiaceae</taxon>
        <taxon>Prosthecobacter</taxon>
    </lineage>
</organism>
<proteinExistence type="predicted"/>
<keyword evidence="1" id="KW-0472">Membrane</keyword>
<dbReference type="Pfam" id="PF00892">
    <property type="entry name" value="EamA"/>
    <property type="match status" value="1"/>
</dbReference>